<evidence type="ECO:0008006" key="4">
    <source>
        <dbReference type="Google" id="ProtNLM"/>
    </source>
</evidence>
<dbReference type="Proteomes" id="UP000265816">
    <property type="component" value="Unassembled WGS sequence"/>
</dbReference>
<protein>
    <recommendedName>
        <fullName evidence="4">Morphogenesis protein</fullName>
    </recommendedName>
</protein>
<evidence type="ECO:0000313" key="3">
    <source>
        <dbReference type="Proteomes" id="UP000265816"/>
    </source>
</evidence>
<name>A0A398B535_9BACI</name>
<sequence length="209" mass="23128">MVRKKAYAKITNSVDNTGRLMKILDELNSHSVEIGIFGEDDSFYAMIANVHEYGMTIKPKSAAALTIPVSPKAYGKSAADFPGIFRPKGTDVLAIPKGKDGFEVLFVLKKSVTIPERSFMRSTFDEKNDEWVRFMQGMVNQVLARKMDVQTLYERLGAKVAADIQEKMTSMKNPANSESTVANKGSSNPLIDTGGLRSRVTWKVVEKNA</sequence>
<dbReference type="RefSeq" id="WP_119112860.1">
    <property type="nucleotide sequence ID" value="NZ_CBCSEO010000031.1"/>
</dbReference>
<dbReference type="OrthoDB" id="8612906at2"/>
<accession>A0A398B535</accession>
<organism evidence="2 3">
    <name type="scientific">Mesobacillus zeae</name>
    <dbReference type="NCBI Taxonomy" id="1917180"/>
    <lineage>
        <taxon>Bacteria</taxon>
        <taxon>Bacillati</taxon>
        <taxon>Bacillota</taxon>
        <taxon>Bacilli</taxon>
        <taxon>Bacillales</taxon>
        <taxon>Bacillaceae</taxon>
        <taxon>Mesobacillus</taxon>
    </lineage>
</organism>
<evidence type="ECO:0000313" key="2">
    <source>
        <dbReference type="EMBL" id="RID85025.1"/>
    </source>
</evidence>
<keyword evidence="3" id="KW-1185">Reference proteome</keyword>
<dbReference type="EMBL" id="QWVT01000017">
    <property type="protein sequence ID" value="RID85025.1"/>
    <property type="molecule type" value="Genomic_DNA"/>
</dbReference>
<reference evidence="2 3" key="1">
    <citation type="submission" date="2018-08" db="EMBL/GenBank/DDBJ databases">
        <title>Bacillus jemisoniae sp. nov., Bacillus chryseoplanitiae sp. nov., Bacillus resnikiae sp. nov., and Bacillus frankliniae sp. nov., isolated from Viking spacecraft and associated surfaces.</title>
        <authorList>
            <person name="Seuylemezian A."/>
            <person name="Vaishampayan P."/>
        </authorList>
    </citation>
    <scope>NUCLEOTIDE SEQUENCE [LARGE SCALE GENOMIC DNA]</scope>
    <source>
        <strain evidence="2 3">JJ-247</strain>
    </source>
</reference>
<gene>
    <name evidence="2" type="ORF">D1970_10685</name>
</gene>
<dbReference type="AlphaFoldDB" id="A0A398B535"/>
<feature type="region of interest" description="Disordered" evidence="1">
    <location>
        <begin position="171"/>
        <end position="190"/>
    </location>
</feature>
<comment type="caution">
    <text evidence="2">The sequence shown here is derived from an EMBL/GenBank/DDBJ whole genome shotgun (WGS) entry which is preliminary data.</text>
</comment>
<evidence type="ECO:0000256" key="1">
    <source>
        <dbReference type="SAM" id="MobiDB-lite"/>
    </source>
</evidence>
<proteinExistence type="predicted"/>